<protein>
    <submittedName>
        <fullName evidence="1">Uncharacterized protein</fullName>
    </submittedName>
</protein>
<sequence length="71" mass="7775">MTGLNQGTQIILHFRVRADKASVEPGKRSAAPCYSLAKESINSKRSLGIVPASARQPQLLYAAMCRFGHKF</sequence>
<gene>
    <name evidence="1" type="ORF">A3841_17270</name>
</gene>
<name>A0A1Q5PD47_9BACT</name>
<dbReference type="EMBL" id="LVWA01000005">
    <property type="protein sequence ID" value="OKL40101.1"/>
    <property type="molecule type" value="Genomic_DNA"/>
</dbReference>
<proteinExistence type="predicted"/>
<comment type="caution">
    <text evidence="1">The sequence shown here is derived from an EMBL/GenBank/DDBJ whole genome shotgun (WGS) entry which is preliminary data.</text>
</comment>
<evidence type="ECO:0000313" key="1">
    <source>
        <dbReference type="EMBL" id="OKL40101.1"/>
    </source>
</evidence>
<accession>A0A1Q5PD47</accession>
<dbReference type="Proteomes" id="UP000186551">
    <property type="component" value="Unassembled WGS sequence"/>
</dbReference>
<dbReference type="AlphaFoldDB" id="A0A1Q5PD47"/>
<dbReference type="STRING" id="1797110.A3841_17270"/>
<reference evidence="1 2" key="1">
    <citation type="submission" date="2016-03" db="EMBL/GenBank/DDBJ databases">
        <title>Genome sequence of Pontibacter sp. nov., of the family cytophagaceae, isolated from marine sediment of the Yellow Sea, China.</title>
        <authorList>
            <person name="Zhang G."/>
            <person name="Zhang R."/>
        </authorList>
    </citation>
    <scope>NUCLEOTIDE SEQUENCE [LARGE SCALE GENOMIC DNA]</scope>
    <source>
        <strain evidence="1 2">S10-8</strain>
    </source>
</reference>
<evidence type="ECO:0000313" key="2">
    <source>
        <dbReference type="Proteomes" id="UP000186551"/>
    </source>
</evidence>
<organism evidence="1 2">
    <name type="scientific">Pontibacter flavimaris</name>
    <dbReference type="NCBI Taxonomy" id="1797110"/>
    <lineage>
        <taxon>Bacteria</taxon>
        <taxon>Pseudomonadati</taxon>
        <taxon>Bacteroidota</taxon>
        <taxon>Cytophagia</taxon>
        <taxon>Cytophagales</taxon>
        <taxon>Hymenobacteraceae</taxon>
        <taxon>Pontibacter</taxon>
    </lineage>
</organism>
<keyword evidence="2" id="KW-1185">Reference proteome</keyword>